<dbReference type="Pfam" id="PF01244">
    <property type="entry name" value="Peptidase_M19"/>
    <property type="match status" value="1"/>
</dbReference>
<dbReference type="PANTHER" id="PTHR10443:SF12">
    <property type="entry name" value="DIPEPTIDASE"/>
    <property type="match status" value="1"/>
</dbReference>
<dbReference type="EMBL" id="CP032828">
    <property type="protein sequence ID" value="AYJ84887.1"/>
    <property type="molecule type" value="Genomic_DNA"/>
</dbReference>
<dbReference type="OrthoDB" id="9804920at2"/>
<dbReference type="GO" id="GO:0006508">
    <property type="term" value="P:proteolysis"/>
    <property type="evidence" value="ECO:0007669"/>
    <property type="project" value="InterPro"/>
</dbReference>
<evidence type="ECO:0000256" key="1">
    <source>
        <dbReference type="SAM" id="SignalP"/>
    </source>
</evidence>
<dbReference type="PANTHER" id="PTHR10443">
    <property type="entry name" value="MICROSOMAL DIPEPTIDASE"/>
    <property type="match status" value="1"/>
</dbReference>
<dbReference type="GO" id="GO:0070573">
    <property type="term" value="F:metallodipeptidase activity"/>
    <property type="evidence" value="ECO:0007669"/>
    <property type="project" value="InterPro"/>
</dbReference>
<reference evidence="2 3" key="1">
    <citation type="submission" date="2018-09" db="EMBL/GenBank/DDBJ databases">
        <title>Sphingomonas peninsula sp. nov., isolated from fildes peninsula, Antarctic soil.</title>
        <authorList>
            <person name="Yingchao G."/>
        </authorList>
    </citation>
    <scope>NUCLEOTIDE SEQUENCE [LARGE SCALE GENOMIC DNA]</scope>
    <source>
        <strain evidence="2 3">YZ-8</strain>
        <plasmid evidence="2 3">unnamed1</plasmid>
    </source>
</reference>
<dbReference type="Gene3D" id="3.20.20.140">
    <property type="entry name" value="Metal-dependent hydrolases"/>
    <property type="match status" value="1"/>
</dbReference>
<evidence type="ECO:0008006" key="4">
    <source>
        <dbReference type="Google" id="ProtNLM"/>
    </source>
</evidence>
<gene>
    <name evidence="2" type="ORF">D3Y57_02110</name>
</gene>
<dbReference type="KEGG" id="spha:D3Y57_02110"/>
<keyword evidence="1" id="KW-0732">Signal</keyword>
<dbReference type="PROSITE" id="PS51365">
    <property type="entry name" value="RENAL_DIPEPTIDASE_2"/>
    <property type="match status" value="1"/>
</dbReference>
<proteinExistence type="predicted"/>
<dbReference type="SUPFAM" id="SSF51556">
    <property type="entry name" value="Metallo-dependent hydrolases"/>
    <property type="match status" value="1"/>
</dbReference>
<dbReference type="InterPro" id="IPR008257">
    <property type="entry name" value="Pept_M19"/>
</dbReference>
<feature type="chain" id="PRO_5019815926" description="Membrane dipeptidase" evidence="1">
    <location>
        <begin position="21"/>
        <end position="390"/>
    </location>
</feature>
<keyword evidence="2" id="KW-0614">Plasmid</keyword>
<name>A0A494T6C2_SPHPE</name>
<organism evidence="2 3">
    <name type="scientific">Sphingomonas paeninsulae</name>
    <dbReference type="NCBI Taxonomy" id="2319844"/>
    <lineage>
        <taxon>Bacteria</taxon>
        <taxon>Pseudomonadati</taxon>
        <taxon>Pseudomonadota</taxon>
        <taxon>Alphaproteobacteria</taxon>
        <taxon>Sphingomonadales</taxon>
        <taxon>Sphingomonadaceae</taxon>
        <taxon>Sphingomonas</taxon>
    </lineage>
</organism>
<keyword evidence="3" id="KW-1185">Reference proteome</keyword>
<accession>A0A494T6C2</accession>
<evidence type="ECO:0000313" key="2">
    <source>
        <dbReference type="EMBL" id="AYJ84887.1"/>
    </source>
</evidence>
<feature type="signal peptide" evidence="1">
    <location>
        <begin position="1"/>
        <end position="20"/>
    </location>
</feature>
<dbReference type="AlphaFoldDB" id="A0A494T6C2"/>
<sequence>MQLSLICVAAIAASAVPAVAGSQPSKILVLDAHADVPDPLEHPDRKGTIDAGTEVDIDKLRAGGVGAIFLSIHAPRNAPTPEGHRIERNTADAKLKAIREIASRHPDKAAIALTPTDITKIAASGRVAIVLTVLNGSPYAQDKDAVRSLANLGVRVIGFVHAGNNELADSSRPFARDIPGANHGISALGRQWIKDANRYGVVLDVSQLTTQGLLQTVQLSKAPVLATHSGVRSVVDNIRNLTNEELQAVAGRGGAVCIVAFSNYLIASSAEKLQEVLDRYGVLKNGYEGLTVAKREALYAELNRVAPKATIDQYLDSVDRAVKTIGIDHVCLSTDFNHGVTGLIGWEDESKTGNITAALQRRGYTHGDIAKLWSGNVLRVLSETQADAAR</sequence>
<protein>
    <recommendedName>
        <fullName evidence="4">Membrane dipeptidase</fullName>
    </recommendedName>
</protein>
<dbReference type="Gene3D" id="1.10.287.650">
    <property type="entry name" value="L27 domain"/>
    <property type="match status" value="1"/>
</dbReference>
<geneLocation type="plasmid" evidence="2">
    <name>unnamed1</name>
</geneLocation>
<dbReference type="InterPro" id="IPR032466">
    <property type="entry name" value="Metal_Hydrolase"/>
</dbReference>
<evidence type="ECO:0000313" key="3">
    <source>
        <dbReference type="Proteomes" id="UP000276254"/>
    </source>
</evidence>
<dbReference type="Proteomes" id="UP000276254">
    <property type="component" value="Plasmid unnamed1"/>
</dbReference>